<keyword evidence="2" id="KW-1185">Reference proteome</keyword>
<evidence type="ECO:0000313" key="2">
    <source>
        <dbReference type="Proteomes" id="UP000479051"/>
    </source>
</evidence>
<dbReference type="GeneID" id="55603489"/>
<dbReference type="RefSeq" id="YP_009833434.1">
    <property type="nucleotide sequence ID" value="NC_048664.1"/>
</dbReference>
<evidence type="ECO:0000313" key="1">
    <source>
        <dbReference type="EMBL" id="BBU72701.1"/>
    </source>
</evidence>
<accession>A0A679FGA6</accession>
<proteinExistence type="predicted"/>
<protein>
    <submittedName>
        <fullName evidence="1">Uncharacterized protein</fullName>
    </submittedName>
</protein>
<dbReference type="Proteomes" id="UP000479051">
    <property type="component" value="Segment"/>
</dbReference>
<organism evidence="1 2">
    <name type="scientific">Cronobacter phage vB_CsaP_009</name>
    <dbReference type="NCBI Taxonomy" id="2699738"/>
    <lineage>
        <taxon>Viruses</taxon>
        <taxon>Duplodnaviria</taxon>
        <taxon>Heunggongvirae</taxon>
        <taxon>Uroviricota</taxon>
        <taxon>Caudoviricetes</taxon>
        <taxon>Grimontviridae</taxon>
        <taxon>Privateervirus</taxon>
        <taxon>Privateervirus pv009</taxon>
    </lineage>
</organism>
<name>A0A679FGA6_9CAUD</name>
<sequence>MATLKYQVKKFKKSQIKSASMLINGDVYKGNNGDLYAVTGKTSRGLYVSNLRTGCSGYRSNKMHNPQAKPRLIVIGSIDITSMQIR</sequence>
<dbReference type="KEGG" id="vg:55603489"/>
<reference evidence="1 2" key="1">
    <citation type="submission" date="2020-01" db="EMBL/GenBank/DDBJ databases">
        <title>Isolation, characterization and genomic analysis of a lytic bacteriophage vB_CsaP_009 infecting Cronobacter.</title>
        <authorList>
            <person name="Soleimani-Delfan A."/>
            <person name="Shahin K."/>
            <person name="Barazandeh M."/>
            <person name="Komijani M."/>
        </authorList>
    </citation>
    <scope>NUCLEOTIDE SEQUENCE [LARGE SCALE GENOMIC DNA]</scope>
</reference>
<dbReference type="EMBL" id="LC519601">
    <property type="protein sequence ID" value="BBU72701.1"/>
    <property type="molecule type" value="Genomic_DNA"/>
</dbReference>